<dbReference type="GO" id="GO:0030170">
    <property type="term" value="F:pyridoxal phosphate binding"/>
    <property type="evidence" value="ECO:0007669"/>
    <property type="project" value="InterPro"/>
</dbReference>
<evidence type="ECO:0000259" key="8">
    <source>
        <dbReference type="Pfam" id="PF00155"/>
    </source>
</evidence>
<accession>A0A1I5FT30</accession>
<dbReference type="Gene3D" id="3.40.640.10">
    <property type="entry name" value="Type I PLP-dependent aspartate aminotransferase-like (Major domain)"/>
    <property type="match status" value="1"/>
</dbReference>
<dbReference type="InterPro" id="IPR015421">
    <property type="entry name" value="PyrdxlP-dep_Trfase_major"/>
</dbReference>
<dbReference type="AlphaFoldDB" id="A0A1I5FT30"/>
<evidence type="ECO:0000256" key="7">
    <source>
        <dbReference type="ARBA" id="ARBA00049185"/>
    </source>
</evidence>
<sequence>MRSISKRGTIEPFFAMDIMAKANALAAQGKDIVHMEIGQPGAPAPKLVREAAEKALVDGRIGYTDALGIRALRERIAQHYDDHYGVTVSPDAVAVTTGSSAGFNLAFLSLLEVGDRVILPSPGYPAYRNILFSLGLEVVEVETRAEDRWSLTAEDIRRVHAEKPVKGVLIASPANPSGTIMDGEALKSVVDVCDELGIWFISDEIYHSLEFGMKAETALRYSPNVVIINSFSKYYCMTGWRIGWMVLPEMAQRSVECLSQSLYLCPPMLSQVAAAAAFDAHEELDLVKAGYGRNRAYLMEALPKIGLGDFMPVDGAFYVYSDVSKLTNDSMDFALRSLSEAGVAITPGADFDRERGHRYVRLSFAGTEEAMHEGIRRLGDWLV</sequence>
<dbReference type="EC" id="2.6.1.1" evidence="3"/>
<evidence type="ECO:0000256" key="2">
    <source>
        <dbReference type="ARBA" id="ARBA00007441"/>
    </source>
</evidence>
<dbReference type="PANTHER" id="PTHR46383:SF2">
    <property type="entry name" value="AMINOTRANSFERASE"/>
    <property type="match status" value="1"/>
</dbReference>
<evidence type="ECO:0000256" key="3">
    <source>
        <dbReference type="ARBA" id="ARBA00012753"/>
    </source>
</evidence>
<dbReference type="STRING" id="655353.SAMN04488056_104190"/>
<dbReference type="OrthoDB" id="9804407at2"/>
<name>A0A1I5FT30_9HYPH</name>
<dbReference type="PANTHER" id="PTHR46383">
    <property type="entry name" value="ASPARTATE AMINOTRANSFERASE"/>
    <property type="match status" value="1"/>
</dbReference>
<evidence type="ECO:0000256" key="1">
    <source>
        <dbReference type="ARBA" id="ARBA00001933"/>
    </source>
</evidence>
<evidence type="ECO:0000256" key="6">
    <source>
        <dbReference type="ARBA" id="ARBA00022898"/>
    </source>
</evidence>
<proteinExistence type="inferred from homology"/>
<keyword evidence="4 9" id="KW-0032">Aminotransferase</keyword>
<dbReference type="EMBL" id="FOVR01000004">
    <property type="protein sequence ID" value="SFO26789.1"/>
    <property type="molecule type" value="Genomic_DNA"/>
</dbReference>
<dbReference type="SUPFAM" id="SSF53383">
    <property type="entry name" value="PLP-dependent transferases"/>
    <property type="match status" value="1"/>
</dbReference>
<comment type="cofactor">
    <cofactor evidence="1">
        <name>pyridoxal 5'-phosphate</name>
        <dbReference type="ChEBI" id="CHEBI:597326"/>
    </cofactor>
</comment>
<dbReference type="InterPro" id="IPR015424">
    <property type="entry name" value="PyrdxlP-dep_Trfase"/>
</dbReference>
<evidence type="ECO:0000256" key="5">
    <source>
        <dbReference type="ARBA" id="ARBA00022679"/>
    </source>
</evidence>
<comment type="catalytic activity">
    <reaction evidence="7">
        <text>L-aspartate + 2-oxoglutarate = oxaloacetate + L-glutamate</text>
        <dbReference type="Rhea" id="RHEA:21824"/>
        <dbReference type="ChEBI" id="CHEBI:16452"/>
        <dbReference type="ChEBI" id="CHEBI:16810"/>
        <dbReference type="ChEBI" id="CHEBI:29985"/>
        <dbReference type="ChEBI" id="CHEBI:29991"/>
        <dbReference type="EC" id="2.6.1.1"/>
    </reaction>
</comment>
<keyword evidence="5 9" id="KW-0808">Transferase</keyword>
<keyword evidence="10" id="KW-1185">Reference proteome</keyword>
<comment type="similarity">
    <text evidence="2">Belongs to the class-I pyridoxal-phosphate-dependent aminotransferase family.</text>
</comment>
<dbReference type="GO" id="GO:0006520">
    <property type="term" value="P:amino acid metabolic process"/>
    <property type="evidence" value="ECO:0007669"/>
    <property type="project" value="InterPro"/>
</dbReference>
<organism evidence="9 10">
    <name type="scientific">Cohaesibacter marisflavi</name>
    <dbReference type="NCBI Taxonomy" id="655353"/>
    <lineage>
        <taxon>Bacteria</taxon>
        <taxon>Pseudomonadati</taxon>
        <taxon>Pseudomonadota</taxon>
        <taxon>Alphaproteobacteria</taxon>
        <taxon>Hyphomicrobiales</taxon>
        <taxon>Cohaesibacteraceae</taxon>
    </lineage>
</organism>
<evidence type="ECO:0000313" key="9">
    <source>
        <dbReference type="EMBL" id="SFO26789.1"/>
    </source>
</evidence>
<dbReference type="Pfam" id="PF00155">
    <property type="entry name" value="Aminotran_1_2"/>
    <property type="match status" value="1"/>
</dbReference>
<dbReference type="InterPro" id="IPR050596">
    <property type="entry name" value="AspAT/PAT-like"/>
</dbReference>
<dbReference type="InterPro" id="IPR004839">
    <property type="entry name" value="Aminotransferase_I/II_large"/>
</dbReference>
<gene>
    <name evidence="9" type="ORF">SAMN04488056_104190</name>
</gene>
<dbReference type="Proteomes" id="UP000199236">
    <property type="component" value="Unassembled WGS sequence"/>
</dbReference>
<protein>
    <recommendedName>
        <fullName evidence="3">aspartate transaminase</fullName>
        <ecNumber evidence="3">2.6.1.1</ecNumber>
    </recommendedName>
</protein>
<evidence type="ECO:0000256" key="4">
    <source>
        <dbReference type="ARBA" id="ARBA00022576"/>
    </source>
</evidence>
<dbReference type="RefSeq" id="WP_090071679.1">
    <property type="nucleotide sequence ID" value="NZ_FOVR01000004.1"/>
</dbReference>
<reference evidence="9 10" key="1">
    <citation type="submission" date="2016-10" db="EMBL/GenBank/DDBJ databases">
        <authorList>
            <person name="de Groot N.N."/>
        </authorList>
    </citation>
    <scope>NUCLEOTIDE SEQUENCE [LARGE SCALE GENOMIC DNA]</scope>
    <source>
        <strain evidence="9 10">CGMCC 1.9157</strain>
    </source>
</reference>
<feature type="domain" description="Aminotransferase class I/classII large" evidence="8">
    <location>
        <begin position="31"/>
        <end position="378"/>
    </location>
</feature>
<evidence type="ECO:0000313" key="10">
    <source>
        <dbReference type="Proteomes" id="UP000199236"/>
    </source>
</evidence>
<keyword evidence="6" id="KW-0663">Pyridoxal phosphate</keyword>
<dbReference type="CDD" id="cd00609">
    <property type="entry name" value="AAT_like"/>
    <property type="match status" value="1"/>
</dbReference>
<dbReference type="GO" id="GO:0004069">
    <property type="term" value="F:L-aspartate:2-oxoglutarate aminotransferase activity"/>
    <property type="evidence" value="ECO:0007669"/>
    <property type="project" value="UniProtKB-EC"/>
</dbReference>